<feature type="disulfide bond" description="Redox-active" evidence="4">
    <location>
        <begin position="81"/>
        <end position="85"/>
    </location>
</feature>
<evidence type="ECO:0000313" key="7">
    <source>
        <dbReference type="Proteomes" id="UP000475249"/>
    </source>
</evidence>
<dbReference type="EMBL" id="WXYO01000002">
    <property type="protein sequence ID" value="NAS11498.1"/>
    <property type="molecule type" value="Genomic_DNA"/>
</dbReference>
<dbReference type="RefSeq" id="WP_161434520.1">
    <property type="nucleotide sequence ID" value="NZ_WXYO01000002.1"/>
</dbReference>
<dbReference type="AlphaFoldDB" id="A0A6L9EAD2"/>
<evidence type="ECO:0000256" key="3">
    <source>
        <dbReference type="PIRSR" id="PIRSR603782-1"/>
    </source>
</evidence>
<name>A0A6L9EAD2_9FLAO</name>
<organism evidence="6 7">
    <name type="scientific">Poritiphilus flavus</name>
    <dbReference type="NCBI Taxonomy" id="2697053"/>
    <lineage>
        <taxon>Bacteria</taxon>
        <taxon>Pseudomonadati</taxon>
        <taxon>Bacteroidota</taxon>
        <taxon>Flavobacteriia</taxon>
        <taxon>Flavobacteriales</taxon>
        <taxon>Flavobacteriaceae</taxon>
        <taxon>Poritiphilus</taxon>
    </lineage>
</organism>
<dbReference type="CDD" id="cd02968">
    <property type="entry name" value="SCO"/>
    <property type="match status" value="1"/>
</dbReference>
<proteinExistence type="inferred from homology"/>
<evidence type="ECO:0000259" key="5">
    <source>
        <dbReference type="PROSITE" id="PS51352"/>
    </source>
</evidence>
<keyword evidence="7" id="KW-1185">Reference proteome</keyword>
<evidence type="ECO:0000256" key="2">
    <source>
        <dbReference type="ARBA" id="ARBA00023008"/>
    </source>
</evidence>
<dbReference type="InterPro" id="IPR036249">
    <property type="entry name" value="Thioredoxin-like_sf"/>
</dbReference>
<evidence type="ECO:0000256" key="4">
    <source>
        <dbReference type="PIRSR" id="PIRSR603782-2"/>
    </source>
</evidence>
<dbReference type="GO" id="GO:0046872">
    <property type="term" value="F:metal ion binding"/>
    <property type="evidence" value="ECO:0007669"/>
    <property type="project" value="UniProtKB-KW"/>
</dbReference>
<dbReference type="Proteomes" id="UP000475249">
    <property type="component" value="Unassembled WGS sequence"/>
</dbReference>
<dbReference type="Gene3D" id="3.40.30.10">
    <property type="entry name" value="Glutaredoxin"/>
    <property type="match status" value="1"/>
</dbReference>
<dbReference type="PANTHER" id="PTHR12151:SF25">
    <property type="entry name" value="LINALOOL DEHYDRATASE_ISOMERASE DOMAIN-CONTAINING PROTEIN"/>
    <property type="match status" value="1"/>
</dbReference>
<comment type="caution">
    <text evidence="6">The sequence shown here is derived from an EMBL/GenBank/DDBJ whole genome shotgun (WGS) entry which is preliminary data.</text>
</comment>
<feature type="binding site" evidence="3">
    <location>
        <position position="170"/>
    </location>
    <ligand>
        <name>Cu cation</name>
        <dbReference type="ChEBI" id="CHEBI:23378"/>
    </ligand>
</feature>
<dbReference type="InterPro" id="IPR013766">
    <property type="entry name" value="Thioredoxin_domain"/>
</dbReference>
<dbReference type="PANTHER" id="PTHR12151">
    <property type="entry name" value="ELECTRON TRANSPORT PROTIN SCO1/SENC FAMILY MEMBER"/>
    <property type="match status" value="1"/>
</dbReference>
<feature type="binding site" evidence="3">
    <location>
        <position position="81"/>
    </location>
    <ligand>
        <name>Cu cation</name>
        <dbReference type="ChEBI" id="CHEBI:23378"/>
    </ligand>
</feature>
<dbReference type="SUPFAM" id="SSF52833">
    <property type="entry name" value="Thioredoxin-like"/>
    <property type="match status" value="1"/>
</dbReference>
<gene>
    <name evidence="6" type="ORF">GTQ38_05765</name>
</gene>
<evidence type="ECO:0000313" key="6">
    <source>
        <dbReference type="EMBL" id="NAS11498.1"/>
    </source>
</evidence>
<dbReference type="PROSITE" id="PS51257">
    <property type="entry name" value="PROKAR_LIPOPROTEIN"/>
    <property type="match status" value="1"/>
</dbReference>
<comment type="similarity">
    <text evidence="1">Belongs to the SCO1/2 family.</text>
</comment>
<accession>A0A6L9EAD2</accession>
<evidence type="ECO:0000256" key="1">
    <source>
        <dbReference type="ARBA" id="ARBA00010996"/>
    </source>
</evidence>
<feature type="domain" description="Thioredoxin" evidence="5">
    <location>
        <begin position="43"/>
        <end position="204"/>
    </location>
</feature>
<reference evidence="6 7" key="1">
    <citation type="submission" date="2020-01" db="EMBL/GenBank/DDBJ databases">
        <title>Bacteria diversity of Porities sp.</title>
        <authorList>
            <person name="Wang G."/>
        </authorList>
    </citation>
    <scope>NUCLEOTIDE SEQUENCE [LARGE SCALE GENOMIC DNA]</scope>
    <source>
        <strain evidence="6 7">R33</strain>
    </source>
</reference>
<protein>
    <submittedName>
        <fullName evidence="6">Redoxin family protein</fullName>
    </submittedName>
</protein>
<feature type="binding site" evidence="3">
    <location>
        <position position="85"/>
    </location>
    <ligand>
        <name>Cu cation</name>
        <dbReference type="ChEBI" id="CHEBI:23378"/>
    </ligand>
</feature>
<keyword evidence="3" id="KW-0479">Metal-binding</keyword>
<keyword evidence="2 3" id="KW-0186">Copper</keyword>
<sequence length="209" mass="23715">MKTVSLVLLSLVWLFFSCKGKGMAQSEVLPILGETSRHPVTGELVYYKAPEFSLRSQTGEAFSEQQLHGKIHVVDFFFTTCPTICPKMTSHLREVQQHFEGNDKVGILSYSIDALTDTPEVLENYAMANGIKNEQWKLLTADQTDVFEISKGYKVMAFDDSRGEERTLIHDGTFVLLDAERRIRGYYNGLDPQDTRRLIADMEKLLKGL</sequence>
<dbReference type="Pfam" id="PF02630">
    <property type="entry name" value="SCO1-SenC"/>
    <property type="match status" value="1"/>
</dbReference>
<dbReference type="InterPro" id="IPR003782">
    <property type="entry name" value="SCO1/SenC"/>
</dbReference>
<keyword evidence="4" id="KW-1015">Disulfide bond</keyword>
<dbReference type="PROSITE" id="PS51352">
    <property type="entry name" value="THIOREDOXIN_2"/>
    <property type="match status" value="1"/>
</dbReference>